<gene>
    <name evidence="2" type="ORF">TcWFU_009868</name>
</gene>
<keyword evidence="3" id="KW-1185">Reference proteome</keyword>
<evidence type="ECO:0000313" key="3">
    <source>
        <dbReference type="Proteomes" id="UP001651158"/>
    </source>
</evidence>
<keyword evidence="1" id="KW-0812">Transmembrane</keyword>
<name>A0ABR4QIG0_9CEST</name>
<keyword evidence="1" id="KW-1133">Transmembrane helix</keyword>
<sequence>MIHAKVQSKPDYYGYCAAQLIPNLSLANTLDDPMCDLSCIALKKYMKKKGKSKCCCCCCCWSDTTSASTSPANRHHLPHLRHAHHPHHRLRLNRVLAPLLLFAPARRHHHRHPHRLLRHLHRHRLPAIAAVISADQRAQGAVKAKLPRASNALAKNEKDRIADNVPTAQGDKELETDGTRDARGLLELKLIYLFTSLAFNFQAVFCLSTIVLGFTVGAGIKLFGKLYCPSN</sequence>
<dbReference type="Proteomes" id="UP001651158">
    <property type="component" value="Unassembled WGS sequence"/>
</dbReference>
<organism evidence="2 3">
    <name type="scientific">Taenia crassiceps</name>
    <dbReference type="NCBI Taxonomy" id="6207"/>
    <lineage>
        <taxon>Eukaryota</taxon>
        <taxon>Metazoa</taxon>
        <taxon>Spiralia</taxon>
        <taxon>Lophotrochozoa</taxon>
        <taxon>Platyhelminthes</taxon>
        <taxon>Cestoda</taxon>
        <taxon>Eucestoda</taxon>
        <taxon>Cyclophyllidea</taxon>
        <taxon>Taeniidae</taxon>
        <taxon>Taenia</taxon>
    </lineage>
</organism>
<protein>
    <recommendedName>
        <fullName evidence="4">Copper transporter</fullName>
    </recommendedName>
</protein>
<evidence type="ECO:0000313" key="2">
    <source>
        <dbReference type="EMBL" id="KAL5109516.1"/>
    </source>
</evidence>
<evidence type="ECO:0008006" key="4">
    <source>
        <dbReference type="Google" id="ProtNLM"/>
    </source>
</evidence>
<accession>A0ABR4QIG0</accession>
<reference evidence="2 3" key="1">
    <citation type="journal article" date="2022" name="Front. Cell. Infect. Microbiol.">
        <title>The Genomes of Two Strains of Taenia crassiceps the Animal Model for the Study of Human Cysticercosis.</title>
        <authorList>
            <person name="Bobes R.J."/>
            <person name="Estrada K."/>
            <person name="Rios-Valencia D.G."/>
            <person name="Calderon-Gallegos A."/>
            <person name="de la Torre P."/>
            <person name="Carrero J.C."/>
            <person name="Sanchez-Flores A."/>
            <person name="Laclette J.P."/>
        </authorList>
    </citation>
    <scope>NUCLEOTIDE SEQUENCE [LARGE SCALE GENOMIC DNA]</scope>
    <source>
        <strain evidence="2">WFUcys</strain>
    </source>
</reference>
<feature type="transmembrane region" description="Helical" evidence="1">
    <location>
        <begin position="190"/>
        <end position="216"/>
    </location>
</feature>
<evidence type="ECO:0000256" key="1">
    <source>
        <dbReference type="SAM" id="Phobius"/>
    </source>
</evidence>
<keyword evidence="1" id="KW-0472">Membrane</keyword>
<dbReference type="EMBL" id="JAKROA010000003">
    <property type="protein sequence ID" value="KAL5109516.1"/>
    <property type="molecule type" value="Genomic_DNA"/>
</dbReference>
<proteinExistence type="predicted"/>
<comment type="caution">
    <text evidence="2">The sequence shown here is derived from an EMBL/GenBank/DDBJ whole genome shotgun (WGS) entry which is preliminary data.</text>
</comment>